<dbReference type="PANTHER" id="PTHR23110:SF108">
    <property type="entry name" value="LD19131P"/>
    <property type="match status" value="1"/>
</dbReference>
<dbReference type="Gene3D" id="1.10.10.60">
    <property type="entry name" value="Homeodomain-like"/>
    <property type="match status" value="1"/>
</dbReference>
<name>A0A1J1IQ79_9DIPT</name>
<dbReference type="OrthoDB" id="7790938at2759"/>
<dbReference type="PANTHER" id="PTHR23110">
    <property type="entry name" value="BTB DOMAIN TRANSCRIPTION FACTOR"/>
    <property type="match status" value="1"/>
</dbReference>
<dbReference type="GO" id="GO:0006357">
    <property type="term" value="P:regulation of transcription by RNA polymerase II"/>
    <property type="evidence" value="ECO:0007669"/>
    <property type="project" value="TreeGrafter"/>
</dbReference>
<dbReference type="InterPro" id="IPR011333">
    <property type="entry name" value="SKP1/BTB/POZ_sf"/>
</dbReference>
<evidence type="ECO:0000313" key="5">
    <source>
        <dbReference type="Proteomes" id="UP000183832"/>
    </source>
</evidence>
<proteinExistence type="predicted"/>
<evidence type="ECO:0000313" key="4">
    <source>
        <dbReference type="EMBL" id="CRL01692.1"/>
    </source>
</evidence>
<dbReference type="SUPFAM" id="SSF46689">
    <property type="entry name" value="Homeodomain-like"/>
    <property type="match status" value="1"/>
</dbReference>
<dbReference type="Pfam" id="PF00651">
    <property type="entry name" value="BTB"/>
    <property type="match status" value="1"/>
</dbReference>
<comment type="subcellular location">
    <subcellularLocation>
        <location evidence="1">Nucleus</location>
    </subcellularLocation>
</comment>
<protein>
    <submittedName>
        <fullName evidence="4">CLUMA_CG014910, isoform A</fullName>
    </submittedName>
</protein>
<evidence type="ECO:0000259" key="3">
    <source>
        <dbReference type="PROSITE" id="PS50097"/>
    </source>
</evidence>
<reference evidence="4 5" key="1">
    <citation type="submission" date="2015-04" db="EMBL/GenBank/DDBJ databases">
        <authorList>
            <person name="Syromyatnikov M.Y."/>
            <person name="Popov V.N."/>
        </authorList>
    </citation>
    <scope>NUCLEOTIDE SEQUENCE [LARGE SCALE GENOMIC DNA]</scope>
</reference>
<dbReference type="SUPFAM" id="SSF54695">
    <property type="entry name" value="POZ domain"/>
    <property type="match status" value="1"/>
</dbReference>
<keyword evidence="2" id="KW-0539">Nucleus</keyword>
<accession>A0A1J1IQ79</accession>
<feature type="domain" description="BTB" evidence="3">
    <location>
        <begin position="43"/>
        <end position="112"/>
    </location>
</feature>
<dbReference type="InterPro" id="IPR007889">
    <property type="entry name" value="HTH_Psq"/>
</dbReference>
<dbReference type="Proteomes" id="UP000183832">
    <property type="component" value="Unassembled WGS sequence"/>
</dbReference>
<dbReference type="InterPro" id="IPR000210">
    <property type="entry name" value="BTB/POZ_dom"/>
</dbReference>
<keyword evidence="5" id="KW-1185">Reference proteome</keyword>
<evidence type="ECO:0000256" key="1">
    <source>
        <dbReference type="ARBA" id="ARBA00004123"/>
    </source>
</evidence>
<dbReference type="InterPro" id="IPR009057">
    <property type="entry name" value="Homeodomain-like_sf"/>
</dbReference>
<sequence>MLNFRFLFTEESDKMQQYCIKWNNHMKNFQSTLPKYFQNQKFLDCTLVVEGLHLVPCHKFVLDACSEYFASFLKNKLLDDKNLVICLPKEIRLWEIQAILQFMYHGEVCISQEGLTSLVKCAEMLQVKGLCGNEINPDATSIISKENDVPSSKRNEGMNSSTDYVNEMSNGAADLQHEGGNDIGEINEQMIKREINISDVDDENLNTDEQVKISQNKSNSQVVGLIRVKRNLFDNHDQGVIKNAKQDESSSEASNSLVYNKKSMDIYVKPTPKESEMDASSTSSTPLLVEQQNDDHQFEDIVCSPTLIQYHYMTDNSKKASSRLAVTRLDKTNEISDFDEDEDDNDDLYIEEANNDVLFNMITQKLEGYDTFSQEGKDTEVKRQLLISSVDSLNHQYKEKESSIFPQQNDSSVGCEMKVAIGGLYLRNPRGNQVRQYDVNALYNALQDVKNGHSIYRAAQTYSIPRKTLRNWMKRLHIKSKFPMPKQLQAAAERKKNTQVKDEGGSKIIISPIELS</sequence>
<dbReference type="Pfam" id="PF05225">
    <property type="entry name" value="HTH_psq"/>
    <property type="match status" value="1"/>
</dbReference>
<dbReference type="AlphaFoldDB" id="A0A1J1IQ79"/>
<dbReference type="SMART" id="SM00225">
    <property type="entry name" value="BTB"/>
    <property type="match status" value="1"/>
</dbReference>
<dbReference type="GO" id="GO:0005634">
    <property type="term" value="C:nucleus"/>
    <property type="evidence" value="ECO:0007669"/>
    <property type="project" value="UniProtKB-SubCell"/>
</dbReference>
<dbReference type="EMBL" id="CVRI01000056">
    <property type="protein sequence ID" value="CRL01692.1"/>
    <property type="molecule type" value="Genomic_DNA"/>
</dbReference>
<dbReference type="CDD" id="cd18315">
    <property type="entry name" value="BTB_POZ_BAB-like"/>
    <property type="match status" value="1"/>
</dbReference>
<dbReference type="InterPro" id="IPR051095">
    <property type="entry name" value="Dros_DevTransReg"/>
</dbReference>
<dbReference type="PROSITE" id="PS50097">
    <property type="entry name" value="BTB"/>
    <property type="match status" value="1"/>
</dbReference>
<evidence type="ECO:0000256" key="2">
    <source>
        <dbReference type="ARBA" id="ARBA00023242"/>
    </source>
</evidence>
<dbReference type="Gene3D" id="3.30.710.10">
    <property type="entry name" value="Potassium Channel Kv1.1, Chain A"/>
    <property type="match status" value="1"/>
</dbReference>
<dbReference type="GO" id="GO:0003677">
    <property type="term" value="F:DNA binding"/>
    <property type="evidence" value="ECO:0007669"/>
    <property type="project" value="InterPro"/>
</dbReference>
<organism evidence="4 5">
    <name type="scientific">Clunio marinus</name>
    <dbReference type="NCBI Taxonomy" id="568069"/>
    <lineage>
        <taxon>Eukaryota</taxon>
        <taxon>Metazoa</taxon>
        <taxon>Ecdysozoa</taxon>
        <taxon>Arthropoda</taxon>
        <taxon>Hexapoda</taxon>
        <taxon>Insecta</taxon>
        <taxon>Pterygota</taxon>
        <taxon>Neoptera</taxon>
        <taxon>Endopterygota</taxon>
        <taxon>Diptera</taxon>
        <taxon>Nematocera</taxon>
        <taxon>Chironomoidea</taxon>
        <taxon>Chironomidae</taxon>
        <taxon>Clunio</taxon>
    </lineage>
</organism>
<gene>
    <name evidence="4" type="ORF">CLUMA_CG014910</name>
</gene>